<name>A0A931D9Y2_9MICC</name>
<evidence type="ECO:0000313" key="3">
    <source>
        <dbReference type="EMBL" id="MBG6083626.1"/>
    </source>
</evidence>
<keyword evidence="2" id="KW-1133">Transmembrane helix</keyword>
<gene>
    <name evidence="3" type="ORF">IW252_000393</name>
</gene>
<feature type="compositionally biased region" description="Polar residues" evidence="1">
    <location>
        <begin position="274"/>
        <end position="288"/>
    </location>
</feature>
<evidence type="ECO:0008006" key="5">
    <source>
        <dbReference type="Google" id="ProtNLM"/>
    </source>
</evidence>
<dbReference type="RefSeq" id="WP_196835042.1">
    <property type="nucleotide sequence ID" value="NZ_JADOTZ010000001.1"/>
</dbReference>
<feature type="region of interest" description="Disordered" evidence="1">
    <location>
        <begin position="198"/>
        <end position="218"/>
    </location>
</feature>
<proteinExistence type="predicted"/>
<dbReference type="Proteomes" id="UP000625033">
    <property type="component" value="Unassembled WGS sequence"/>
</dbReference>
<dbReference type="AlphaFoldDB" id="A0A931D9Y2"/>
<feature type="region of interest" description="Disordered" evidence="1">
    <location>
        <begin position="240"/>
        <end position="296"/>
    </location>
</feature>
<comment type="caution">
    <text evidence="3">The sequence shown here is derived from an EMBL/GenBank/DDBJ whole genome shotgun (WGS) entry which is preliminary data.</text>
</comment>
<accession>A0A931D9Y2</accession>
<sequence>MRTLSALVAIVLGAAALVVGIGQKTFWAPDETLTAAVPDSVTEAPLTVIEPAVDDVTDEPVEITIRSEGEFLVALGRSADVDAWVADASVNRVTGVDTEEGVMTASHEGTEETVPNPQYSDLWVARDTVDGETVYTWTEPAEGDWSLLLAADGEQAAPTDISVEYPNTATTPFALALIIIGALLVLLGLLRLIWPGQGSSKTTADQEAAEDSHASNRGVAHRVAAGAAALALTLGGTTAAHATETETSEPSASTESDGGADSSKSGDNSASPATSSSEDGSENASESAPSDADGGEAAYPVLLESQLERVLSYVERAMTTADEEQDASLLESRLGGDALMLRQLNYRQVAEDVGVELEPAISGGPIMSSAVTTSSDWPRTAIVVTQNDVENPRVLTLTQESPRAYYKLVSSVEMLPESEFPGIAADDPAVQTRTLDDGEGLKYSPEAAMDGLRRTLNNASVDEADYFAESVFVNDLQAAQTAAIEGAEDAQVNFQRWIVGDSLTALSTPDGGAIVTGAMTSAMLSKPREEGGTVSWNDEKYTALAGTDETSGSATFTYAESVALYIPPEGSDDKVRVVAGDSVLKDIKITE</sequence>
<evidence type="ECO:0000313" key="4">
    <source>
        <dbReference type="Proteomes" id="UP000625033"/>
    </source>
</evidence>
<dbReference type="EMBL" id="JADOTZ010000001">
    <property type="protein sequence ID" value="MBG6083626.1"/>
    <property type="molecule type" value="Genomic_DNA"/>
</dbReference>
<keyword evidence="2" id="KW-0812">Transmembrane</keyword>
<feature type="transmembrane region" description="Helical" evidence="2">
    <location>
        <begin position="173"/>
        <end position="194"/>
    </location>
</feature>
<evidence type="ECO:0000256" key="1">
    <source>
        <dbReference type="SAM" id="MobiDB-lite"/>
    </source>
</evidence>
<reference evidence="3" key="1">
    <citation type="submission" date="2020-11" db="EMBL/GenBank/DDBJ databases">
        <title>Sequencing the genomes of 1000 actinobacteria strains.</title>
        <authorList>
            <person name="Klenk H.-P."/>
        </authorList>
    </citation>
    <scope>NUCLEOTIDE SEQUENCE</scope>
    <source>
        <strain evidence="3">DSM 26152</strain>
    </source>
</reference>
<keyword evidence="4" id="KW-1185">Reference proteome</keyword>
<feature type="compositionally biased region" description="Low complexity" evidence="1">
    <location>
        <begin position="248"/>
        <end position="273"/>
    </location>
</feature>
<keyword evidence="2" id="KW-0472">Membrane</keyword>
<organism evidence="3 4">
    <name type="scientific">Zhihengliuella flava</name>
    <dbReference type="NCBI Taxonomy" id="1285193"/>
    <lineage>
        <taxon>Bacteria</taxon>
        <taxon>Bacillati</taxon>
        <taxon>Actinomycetota</taxon>
        <taxon>Actinomycetes</taxon>
        <taxon>Micrococcales</taxon>
        <taxon>Micrococcaceae</taxon>
        <taxon>Zhihengliuella</taxon>
    </lineage>
</organism>
<evidence type="ECO:0000256" key="2">
    <source>
        <dbReference type="SAM" id="Phobius"/>
    </source>
</evidence>
<protein>
    <recommendedName>
        <fullName evidence="5">Glycosyl transferase</fullName>
    </recommendedName>
</protein>